<name>A0A9J6D4N2_RHIMP</name>
<dbReference type="Gene3D" id="1.10.10.60">
    <property type="entry name" value="Homeodomain-like"/>
    <property type="match status" value="1"/>
</dbReference>
<evidence type="ECO:0000256" key="1">
    <source>
        <dbReference type="ARBA" id="ARBA00023125"/>
    </source>
</evidence>
<comment type="caution">
    <text evidence="3">The sequence shown here is derived from an EMBL/GenBank/DDBJ whole genome shotgun (WGS) entry which is preliminary data.</text>
</comment>
<accession>A0A9J6D4N2</accession>
<sequence length="233" mass="26002">MTAASVNVDGNVLCEKADNVVLSLGNDSFQASGVWVHRFKQQHRLVYRVVSGEAKKVDESQVNDWLNTLPAPISDYAPCDIFNANEAGLFFNLQPEKSPCVKGQACQGALTEDNEEHDADLHIEGWQNLKTEASPQDFVTADDNVATCGLQSIEELVDEVREMESDSDGEDADVGDLASMSENHHALDVLRRTISTDNVSEKNEARFYAFQAVFLNRKSRKVRRNIMDFFSKK</sequence>
<evidence type="ECO:0000259" key="2">
    <source>
        <dbReference type="PROSITE" id="PS51253"/>
    </source>
</evidence>
<protein>
    <recommendedName>
        <fullName evidence="2">HTH CENPB-type domain-containing protein</fullName>
    </recommendedName>
</protein>
<dbReference type="InterPro" id="IPR006600">
    <property type="entry name" value="HTH_CenpB_DNA-bd_dom"/>
</dbReference>
<reference evidence="3" key="1">
    <citation type="journal article" date="2020" name="Cell">
        <title>Large-Scale Comparative Analyses of Tick Genomes Elucidate Their Genetic Diversity and Vector Capacities.</title>
        <authorList>
            <consortium name="Tick Genome and Microbiome Consortium (TIGMIC)"/>
            <person name="Jia N."/>
            <person name="Wang J."/>
            <person name="Shi W."/>
            <person name="Du L."/>
            <person name="Sun Y."/>
            <person name="Zhan W."/>
            <person name="Jiang J.F."/>
            <person name="Wang Q."/>
            <person name="Zhang B."/>
            <person name="Ji P."/>
            <person name="Bell-Sakyi L."/>
            <person name="Cui X.M."/>
            <person name="Yuan T.T."/>
            <person name="Jiang B.G."/>
            <person name="Yang W.F."/>
            <person name="Lam T.T."/>
            <person name="Chang Q.C."/>
            <person name="Ding S.J."/>
            <person name="Wang X.J."/>
            <person name="Zhu J.G."/>
            <person name="Ruan X.D."/>
            <person name="Zhao L."/>
            <person name="Wei J.T."/>
            <person name="Ye R.Z."/>
            <person name="Que T.C."/>
            <person name="Du C.H."/>
            <person name="Zhou Y.H."/>
            <person name="Cheng J.X."/>
            <person name="Dai P.F."/>
            <person name="Guo W.B."/>
            <person name="Han X.H."/>
            <person name="Huang E.J."/>
            <person name="Li L.F."/>
            <person name="Wei W."/>
            <person name="Gao Y.C."/>
            <person name="Liu J.Z."/>
            <person name="Shao H.Z."/>
            <person name="Wang X."/>
            <person name="Wang C.C."/>
            <person name="Yang T.C."/>
            <person name="Huo Q.B."/>
            <person name="Li W."/>
            <person name="Chen H.Y."/>
            <person name="Chen S.E."/>
            <person name="Zhou L.G."/>
            <person name="Ni X.B."/>
            <person name="Tian J.H."/>
            <person name="Sheng Y."/>
            <person name="Liu T."/>
            <person name="Pan Y.S."/>
            <person name="Xia L.Y."/>
            <person name="Li J."/>
            <person name="Zhao F."/>
            <person name="Cao W.C."/>
        </authorList>
    </citation>
    <scope>NUCLEOTIDE SEQUENCE</scope>
    <source>
        <strain evidence="3">Rmic-2018</strain>
    </source>
</reference>
<organism evidence="3 4">
    <name type="scientific">Rhipicephalus microplus</name>
    <name type="common">Cattle tick</name>
    <name type="synonym">Boophilus microplus</name>
    <dbReference type="NCBI Taxonomy" id="6941"/>
    <lineage>
        <taxon>Eukaryota</taxon>
        <taxon>Metazoa</taxon>
        <taxon>Ecdysozoa</taxon>
        <taxon>Arthropoda</taxon>
        <taxon>Chelicerata</taxon>
        <taxon>Arachnida</taxon>
        <taxon>Acari</taxon>
        <taxon>Parasitiformes</taxon>
        <taxon>Ixodida</taxon>
        <taxon>Ixodoidea</taxon>
        <taxon>Ixodidae</taxon>
        <taxon>Rhipicephalinae</taxon>
        <taxon>Rhipicephalus</taxon>
        <taxon>Boophilus</taxon>
    </lineage>
</organism>
<dbReference type="VEuPathDB" id="VectorBase:LOC119181516"/>
<dbReference type="GO" id="GO:0003677">
    <property type="term" value="F:DNA binding"/>
    <property type="evidence" value="ECO:0007669"/>
    <property type="project" value="UniProtKB-KW"/>
</dbReference>
<dbReference type="AlphaFoldDB" id="A0A9J6D4N2"/>
<gene>
    <name evidence="3" type="ORF">HPB51_009583</name>
</gene>
<evidence type="ECO:0000313" key="4">
    <source>
        <dbReference type="Proteomes" id="UP000821866"/>
    </source>
</evidence>
<keyword evidence="1" id="KW-0238">DNA-binding</keyword>
<reference evidence="3" key="2">
    <citation type="submission" date="2021-09" db="EMBL/GenBank/DDBJ databases">
        <authorList>
            <person name="Jia N."/>
            <person name="Wang J."/>
            <person name="Shi W."/>
            <person name="Du L."/>
            <person name="Sun Y."/>
            <person name="Zhan W."/>
            <person name="Jiang J."/>
            <person name="Wang Q."/>
            <person name="Zhang B."/>
            <person name="Ji P."/>
            <person name="Sakyi L.B."/>
            <person name="Cui X."/>
            <person name="Yuan T."/>
            <person name="Jiang B."/>
            <person name="Yang W."/>
            <person name="Lam T.T.-Y."/>
            <person name="Chang Q."/>
            <person name="Ding S."/>
            <person name="Wang X."/>
            <person name="Zhu J."/>
            <person name="Ruan X."/>
            <person name="Zhao L."/>
            <person name="Wei J."/>
            <person name="Que T."/>
            <person name="Du C."/>
            <person name="Cheng J."/>
            <person name="Dai P."/>
            <person name="Han X."/>
            <person name="Huang E."/>
            <person name="Gao Y."/>
            <person name="Liu J."/>
            <person name="Shao H."/>
            <person name="Ye R."/>
            <person name="Li L."/>
            <person name="Wei W."/>
            <person name="Wang X."/>
            <person name="Wang C."/>
            <person name="Huo Q."/>
            <person name="Li W."/>
            <person name="Guo W."/>
            <person name="Chen H."/>
            <person name="Chen S."/>
            <person name="Zhou L."/>
            <person name="Zhou L."/>
            <person name="Ni X."/>
            <person name="Tian J."/>
            <person name="Zhou Y."/>
            <person name="Sheng Y."/>
            <person name="Liu T."/>
            <person name="Pan Y."/>
            <person name="Xia L."/>
            <person name="Li J."/>
            <person name="Zhao F."/>
            <person name="Cao W."/>
        </authorList>
    </citation>
    <scope>NUCLEOTIDE SEQUENCE</scope>
    <source>
        <strain evidence="3">Rmic-2018</strain>
        <tissue evidence="3">Larvae</tissue>
    </source>
</reference>
<evidence type="ECO:0000313" key="3">
    <source>
        <dbReference type="EMBL" id="KAH8009043.1"/>
    </source>
</evidence>
<dbReference type="EMBL" id="JABSTU010000011">
    <property type="protein sequence ID" value="KAH8009043.1"/>
    <property type="molecule type" value="Genomic_DNA"/>
</dbReference>
<proteinExistence type="predicted"/>
<dbReference type="PROSITE" id="PS51253">
    <property type="entry name" value="HTH_CENPB"/>
    <property type="match status" value="1"/>
</dbReference>
<keyword evidence="4" id="KW-1185">Reference proteome</keyword>
<feature type="domain" description="HTH CENPB-type" evidence="2">
    <location>
        <begin position="1"/>
        <end position="49"/>
    </location>
</feature>
<dbReference type="Proteomes" id="UP000821866">
    <property type="component" value="Chromosome 9"/>
</dbReference>